<dbReference type="AlphaFoldDB" id="A0A561WBD1"/>
<evidence type="ECO:0000259" key="6">
    <source>
        <dbReference type="PROSITE" id="PS50122"/>
    </source>
</evidence>
<comment type="caution">
    <text evidence="7">The sequence shown here is derived from an EMBL/GenBank/DDBJ whole genome shotgun (WGS) entry which is preliminary data.</text>
</comment>
<sequence length="357" mass="36551">MARRDLIVIGGSAGAHAALQKLLARLPVDLPAAVLIVTHLAPGARSALADVLAKQSVLPVAAAADGETARPGRVYVAVPDHHLVLGAGDVLRLSAGPRQNRVRPAVDALFRAAARWGGARVAGVVLSGSLDDGAAGLAAVVQQGGAALVQDPEEARFPGMPRAALAAVPSAVVAPAGQLGKLLTELAGRPVGAGGPPDEDLIWETDMAAEGRTAVGLPQRPVALGCPDCRGGMYEVRTGRAVHYVCHVGHSWSPESFVVASDDGIEQALWTAVSAMQEKVTMLGELAVGAERAGDRDRCEGYRTEADRVRRDAALVQHRMLGAGQPAPESQRPPGVSGVRPHPGPRCAGPGAGAPVP</sequence>
<reference evidence="7 8" key="1">
    <citation type="submission" date="2019-06" db="EMBL/GenBank/DDBJ databases">
        <title>Sequencing the genomes of 1000 actinobacteria strains.</title>
        <authorList>
            <person name="Klenk H.-P."/>
        </authorList>
    </citation>
    <scope>NUCLEOTIDE SEQUENCE [LARGE SCALE GENOMIC DNA]</scope>
    <source>
        <strain evidence="7 8">DSM 43866</strain>
    </source>
</reference>
<gene>
    <name evidence="7" type="ORF">FHX34_103704</name>
</gene>
<organism evidence="7 8">
    <name type="scientific">Actinoplanes teichomyceticus</name>
    <dbReference type="NCBI Taxonomy" id="1867"/>
    <lineage>
        <taxon>Bacteria</taxon>
        <taxon>Bacillati</taxon>
        <taxon>Actinomycetota</taxon>
        <taxon>Actinomycetes</taxon>
        <taxon>Micromonosporales</taxon>
        <taxon>Micromonosporaceae</taxon>
        <taxon>Actinoplanes</taxon>
    </lineage>
</organism>
<keyword evidence="8" id="KW-1185">Reference proteome</keyword>
<feature type="active site" evidence="4">
    <location>
        <position position="132"/>
    </location>
</feature>
<dbReference type="PIRSF" id="PIRSF036461">
    <property type="entry name" value="Chmtx_methlestr"/>
    <property type="match status" value="1"/>
</dbReference>
<dbReference type="Pfam" id="PF01339">
    <property type="entry name" value="CheB_methylest"/>
    <property type="match status" value="1"/>
</dbReference>
<dbReference type="PROSITE" id="PS50122">
    <property type="entry name" value="CHEB"/>
    <property type="match status" value="1"/>
</dbReference>
<feature type="compositionally biased region" description="Low complexity" evidence="5">
    <location>
        <begin position="345"/>
        <end position="357"/>
    </location>
</feature>
<dbReference type="OrthoDB" id="9791760at2"/>
<dbReference type="InterPro" id="IPR035909">
    <property type="entry name" value="CheB_C"/>
</dbReference>
<keyword evidence="4" id="KW-0145">Chemotaxis</keyword>
<keyword evidence="1 4" id="KW-0378">Hydrolase</keyword>
<dbReference type="EC" id="3.1.1.61" evidence="2"/>
<dbReference type="SUPFAM" id="SSF52738">
    <property type="entry name" value="Methylesterase CheB, C-terminal domain"/>
    <property type="match status" value="1"/>
</dbReference>
<dbReference type="CDD" id="cd16433">
    <property type="entry name" value="CheB"/>
    <property type="match status" value="1"/>
</dbReference>
<dbReference type="PANTHER" id="PTHR42872">
    <property type="entry name" value="PROTEIN-GLUTAMATE METHYLESTERASE/PROTEIN-GLUTAMINE GLUTAMINASE"/>
    <property type="match status" value="1"/>
</dbReference>
<dbReference type="GO" id="GO:0006935">
    <property type="term" value="P:chemotaxis"/>
    <property type="evidence" value="ECO:0007669"/>
    <property type="project" value="UniProtKB-UniRule"/>
</dbReference>
<dbReference type="PANTHER" id="PTHR42872:SF6">
    <property type="entry name" value="PROTEIN-GLUTAMATE METHYLESTERASE_PROTEIN-GLUTAMINE GLUTAMINASE"/>
    <property type="match status" value="1"/>
</dbReference>
<evidence type="ECO:0000313" key="7">
    <source>
        <dbReference type="EMBL" id="TWG21174.1"/>
    </source>
</evidence>
<proteinExistence type="predicted"/>
<protein>
    <recommendedName>
        <fullName evidence="2">protein-glutamate methylesterase</fullName>
        <ecNumber evidence="2">3.1.1.61</ecNumber>
    </recommendedName>
</protein>
<feature type="region of interest" description="Disordered" evidence="5">
    <location>
        <begin position="319"/>
        <end position="357"/>
    </location>
</feature>
<dbReference type="GO" id="GO:0005737">
    <property type="term" value="C:cytoplasm"/>
    <property type="evidence" value="ECO:0007669"/>
    <property type="project" value="InterPro"/>
</dbReference>
<dbReference type="GO" id="GO:0000156">
    <property type="term" value="F:phosphorelay response regulator activity"/>
    <property type="evidence" value="ECO:0007669"/>
    <property type="project" value="InterPro"/>
</dbReference>
<dbReference type="RefSeq" id="WP_122979834.1">
    <property type="nucleotide sequence ID" value="NZ_BOMX01000116.1"/>
</dbReference>
<evidence type="ECO:0000256" key="4">
    <source>
        <dbReference type="PROSITE-ProRule" id="PRU00050"/>
    </source>
</evidence>
<comment type="catalytic activity">
    <reaction evidence="3">
        <text>[protein]-L-glutamate 5-O-methyl ester + H2O = L-glutamyl-[protein] + methanol + H(+)</text>
        <dbReference type="Rhea" id="RHEA:23236"/>
        <dbReference type="Rhea" id="RHEA-COMP:10208"/>
        <dbReference type="Rhea" id="RHEA-COMP:10311"/>
        <dbReference type="ChEBI" id="CHEBI:15377"/>
        <dbReference type="ChEBI" id="CHEBI:15378"/>
        <dbReference type="ChEBI" id="CHEBI:17790"/>
        <dbReference type="ChEBI" id="CHEBI:29973"/>
        <dbReference type="ChEBI" id="CHEBI:82795"/>
        <dbReference type="EC" id="3.1.1.61"/>
    </reaction>
</comment>
<dbReference type="Gene3D" id="3.40.50.180">
    <property type="entry name" value="Methylesterase CheB, C-terminal domain"/>
    <property type="match status" value="1"/>
</dbReference>
<evidence type="ECO:0000256" key="3">
    <source>
        <dbReference type="ARBA" id="ARBA00048267"/>
    </source>
</evidence>
<dbReference type="InterPro" id="IPR000673">
    <property type="entry name" value="Sig_transdc_resp-reg_Me-estase"/>
</dbReference>
<dbReference type="EMBL" id="VIWY01000003">
    <property type="protein sequence ID" value="TWG21174.1"/>
    <property type="molecule type" value="Genomic_DNA"/>
</dbReference>
<dbReference type="Proteomes" id="UP000320239">
    <property type="component" value="Unassembled WGS sequence"/>
</dbReference>
<accession>A0A561WBD1</accession>
<dbReference type="InterPro" id="IPR011247">
    <property type="entry name" value="Chemotax_prot-Glu_Me-esterase"/>
</dbReference>
<feature type="domain" description="CheB-type methylesterase" evidence="6">
    <location>
        <begin position="1"/>
        <end position="190"/>
    </location>
</feature>
<evidence type="ECO:0000256" key="1">
    <source>
        <dbReference type="ARBA" id="ARBA00022801"/>
    </source>
</evidence>
<name>A0A561WBD1_ACTTI</name>
<evidence type="ECO:0000256" key="2">
    <source>
        <dbReference type="ARBA" id="ARBA00039140"/>
    </source>
</evidence>
<evidence type="ECO:0000256" key="5">
    <source>
        <dbReference type="SAM" id="MobiDB-lite"/>
    </source>
</evidence>
<feature type="active site" evidence="4">
    <location>
        <position position="39"/>
    </location>
</feature>
<feature type="active site" evidence="4">
    <location>
        <position position="12"/>
    </location>
</feature>
<evidence type="ECO:0000313" key="8">
    <source>
        <dbReference type="Proteomes" id="UP000320239"/>
    </source>
</evidence>
<dbReference type="GO" id="GO:0008984">
    <property type="term" value="F:protein-glutamate methylesterase activity"/>
    <property type="evidence" value="ECO:0007669"/>
    <property type="project" value="UniProtKB-EC"/>
</dbReference>